<dbReference type="InterPro" id="IPR036390">
    <property type="entry name" value="WH_DNA-bd_sf"/>
</dbReference>
<dbReference type="PANTHER" id="PTHR46577:SF1">
    <property type="entry name" value="HTH-TYPE TRANSCRIPTIONAL REGULATORY PROTEIN GABR"/>
    <property type="match status" value="1"/>
</dbReference>
<dbReference type="PANTHER" id="PTHR46577">
    <property type="entry name" value="HTH-TYPE TRANSCRIPTIONAL REGULATORY PROTEIN GABR"/>
    <property type="match status" value="1"/>
</dbReference>
<sequence>MLLKSPWEPYLVVMNAPPSERLVRALADDILEGRLAANDRLPPHREVAYRLGIGIGTATKAYAILERRGLVRSEKGRGTFVAALPGSREAVIDLSVNAPPRIVGQQMLARTLLNISRNIDADLFARYPPDGGYFEHRRQMAQWLAWLGMQMKVEQLLLCNGAQQALSVALAVASKPGGTIITESQTYPGVISLTRHTSHRLVGVETDREGMQSEALDEALGRTSGGVVYVTPTMQNPTTATMGERRRHEIADVCRKHDALIIEDDVYSLGSSGFPPIAMLAPERTFYVNSLSKTVSPGLRIGSLVAPHHYVDKAEVALSATSSMVSPFSCAVMAEWLSSGIAQTLRKSIKVESSRRLDLARSQLGDVAVFPDHEGFHIWLPMARREADNFVAASRAIGIHVTPPAATAVDPDANDGGVRLCVGGPELSDLKTALEKLSAILKNSALAGRPQRSHV</sequence>
<dbReference type="InterPro" id="IPR004839">
    <property type="entry name" value="Aminotransferase_I/II_large"/>
</dbReference>
<evidence type="ECO:0000256" key="5">
    <source>
        <dbReference type="ARBA" id="ARBA00023163"/>
    </source>
</evidence>
<dbReference type="GO" id="GO:0003677">
    <property type="term" value="F:DNA binding"/>
    <property type="evidence" value="ECO:0007669"/>
    <property type="project" value="UniProtKB-KW"/>
</dbReference>
<evidence type="ECO:0000256" key="1">
    <source>
        <dbReference type="ARBA" id="ARBA00005384"/>
    </source>
</evidence>
<dbReference type="SUPFAM" id="SSF46785">
    <property type="entry name" value="Winged helix' DNA-binding domain"/>
    <property type="match status" value="1"/>
</dbReference>
<keyword evidence="5" id="KW-0804">Transcription</keyword>
<keyword evidence="2" id="KW-0663">Pyridoxal phosphate</keyword>
<dbReference type="InterPro" id="IPR000524">
    <property type="entry name" value="Tscrpt_reg_HTH_GntR"/>
</dbReference>
<keyword evidence="3" id="KW-0805">Transcription regulation</keyword>
<dbReference type="PROSITE" id="PS50949">
    <property type="entry name" value="HTH_GNTR"/>
    <property type="match status" value="1"/>
</dbReference>
<proteinExistence type="inferred from homology"/>
<evidence type="ECO:0000313" key="7">
    <source>
        <dbReference type="EMBL" id="MBP2236181.1"/>
    </source>
</evidence>
<gene>
    <name evidence="7" type="ORF">J2Z31_002695</name>
</gene>
<feature type="domain" description="HTH gntR-type" evidence="6">
    <location>
        <begin position="16"/>
        <end position="84"/>
    </location>
</feature>
<dbReference type="InterPro" id="IPR015421">
    <property type="entry name" value="PyrdxlP-dep_Trfase_major"/>
</dbReference>
<dbReference type="InterPro" id="IPR015424">
    <property type="entry name" value="PyrdxlP-dep_Trfase"/>
</dbReference>
<dbReference type="InterPro" id="IPR036388">
    <property type="entry name" value="WH-like_DNA-bd_sf"/>
</dbReference>
<reference evidence="7 8" key="1">
    <citation type="submission" date="2021-03" db="EMBL/GenBank/DDBJ databases">
        <title>Genomic Encyclopedia of Type Strains, Phase IV (KMG-IV): sequencing the most valuable type-strain genomes for metagenomic binning, comparative biology and taxonomic classification.</title>
        <authorList>
            <person name="Goeker M."/>
        </authorList>
    </citation>
    <scope>NUCLEOTIDE SEQUENCE [LARGE SCALE GENOMIC DNA]</scope>
    <source>
        <strain evidence="7 8">DSM 13372</strain>
    </source>
</reference>
<evidence type="ECO:0000256" key="4">
    <source>
        <dbReference type="ARBA" id="ARBA00023125"/>
    </source>
</evidence>
<accession>A0ABS4QZV7</accession>
<dbReference type="CDD" id="cd00609">
    <property type="entry name" value="AAT_like"/>
    <property type="match status" value="1"/>
</dbReference>
<evidence type="ECO:0000259" key="6">
    <source>
        <dbReference type="PROSITE" id="PS50949"/>
    </source>
</evidence>
<dbReference type="InterPro" id="IPR051446">
    <property type="entry name" value="HTH_trans_reg/aminotransferase"/>
</dbReference>
<evidence type="ECO:0000256" key="2">
    <source>
        <dbReference type="ARBA" id="ARBA00022898"/>
    </source>
</evidence>
<evidence type="ECO:0000313" key="8">
    <source>
        <dbReference type="Proteomes" id="UP000730739"/>
    </source>
</evidence>
<dbReference type="SUPFAM" id="SSF53383">
    <property type="entry name" value="PLP-dependent transferases"/>
    <property type="match status" value="1"/>
</dbReference>
<dbReference type="CDD" id="cd07377">
    <property type="entry name" value="WHTH_GntR"/>
    <property type="match status" value="1"/>
</dbReference>
<comment type="similarity">
    <text evidence="1">In the C-terminal section; belongs to the class-I pyridoxal-phosphate-dependent aminotransferase family.</text>
</comment>
<evidence type="ECO:0000256" key="3">
    <source>
        <dbReference type="ARBA" id="ARBA00023015"/>
    </source>
</evidence>
<dbReference type="RefSeq" id="WP_209602363.1">
    <property type="nucleotide sequence ID" value="NZ_JAGILA010000003.1"/>
</dbReference>
<keyword evidence="4 7" id="KW-0238">DNA-binding</keyword>
<name>A0ABS4QZV7_9HYPH</name>
<dbReference type="Pfam" id="PF00392">
    <property type="entry name" value="GntR"/>
    <property type="match status" value="1"/>
</dbReference>
<dbReference type="EMBL" id="JAGILA010000003">
    <property type="protein sequence ID" value="MBP2236181.1"/>
    <property type="molecule type" value="Genomic_DNA"/>
</dbReference>
<organism evidence="7 8">
    <name type="scientific">Sinorhizobium kostiense</name>
    <dbReference type="NCBI Taxonomy" id="76747"/>
    <lineage>
        <taxon>Bacteria</taxon>
        <taxon>Pseudomonadati</taxon>
        <taxon>Pseudomonadota</taxon>
        <taxon>Alphaproteobacteria</taxon>
        <taxon>Hyphomicrobiales</taxon>
        <taxon>Rhizobiaceae</taxon>
        <taxon>Sinorhizobium/Ensifer group</taxon>
        <taxon>Sinorhizobium</taxon>
    </lineage>
</organism>
<dbReference type="Gene3D" id="3.40.640.10">
    <property type="entry name" value="Type I PLP-dependent aspartate aminotransferase-like (Major domain)"/>
    <property type="match status" value="1"/>
</dbReference>
<dbReference type="Gene3D" id="1.10.10.10">
    <property type="entry name" value="Winged helix-like DNA-binding domain superfamily/Winged helix DNA-binding domain"/>
    <property type="match status" value="1"/>
</dbReference>
<dbReference type="Pfam" id="PF00155">
    <property type="entry name" value="Aminotran_1_2"/>
    <property type="match status" value="1"/>
</dbReference>
<keyword evidence="8" id="KW-1185">Reference proteome</keyword>
<dbReference type="SMART" id="SM00345">
    <property type="entry name" value="HTH_GNTR"/>
    <property type="match status" value="1"/>
</dbReference>
<protein>
    <submittedName>
        <fullName evidence="7">DNA-binding transcriptional MocR family regulator</fullName>
    </submittedName>
</protein>
<dbReference type="Proteomes" id="UP000730739">
    <property type="component" value="Unassembled WGS sequence"/>
</dbReference>
<comment type="caution">
    <text evidence="7">The sequence shown here is derived from an EMBL/GenBank/DDBJ whole genome shotgun (WGS) entry which is preliminary data.</text>
</comment>